<dbReference type="InterPro" id="IPR011250">
    <property type="entry name" value="OMP/PagP_B-barrel"/>
</dbReference>
<feature type="signal peptide" evidence="1">
    <location>
        <begin position="1"/>
        <end position="20"/>
    </location>
</feature>
<dbReference type="RefSeq" id="WP_038986610.1">
    <property type="nucleotide sequence ID" value="NZ_JACAJN010000015.1"/>
</dbReference>
<evidence type="ECO:0000313" key="2">
    <source>
        <dbReference type="EMBL" id="KZE83799.1"/>
    </source>
</evidence>
<dbReference type="SUPFAM" id="SSF56925">
    <property type="entry name" value="OMPA-like"/>
    <property type="match status" value="1"/>
</dbReference>
<keyword evidence="1" id="KW-0732">Signal</keyword>
<evidence type="ECO:0000256" key="1">
    <source>
        <dbReference type="SAM" id="SignalP"/>
    </source>
</evidence>
<reference evidence="2 3" key="1">
    <citation type="submission" date="2016-01" db="EMBL/GenBank/DDBJ databases">
        <title>Whole genome sequencing of Myroides marinus L41.</title>
        <authorList>
            <person name="Hong K.W."/>
        </authorList>
    </citation>
    <scope>NUCLEOTIDE SEQUENCE [LARGE SCALE GENOMIC DNA]</scope>
    <source>
        <strain evidence="2 3">L41</strain>
    </source>
</reference>
<comment type="caution">
    <text evidence="2">The sequence shown here is derived from an EMBL/GenBank/DDBJ whole genome shotgun (WGS) entry which is preliminary data.</text>
</comment>
<evidence type="ECO:0000313" key="3">
    <source>
        <dbReference type="Proteomes" id="UP000076630"/>
    </source>
</evidence>
<protein>
    <recommendedName>
        <fullName evidence="4">Outer membrane protein beta-barrel domain-containing protein</fullName>
    </recommendedName>
</protein>
<feature type="chain" id="PRO_5007826967" description="Outer membrane protein beta-barrel domain-containing protein" evidence="1">
    <location>
        <begin position="21"/>
        <end position="165"/>
    </location>
</feature>
<organism evidence="2 3">
    <name type="scientific">Myroides marinus</name>
    <dbReference type="NCBI Taxonomy" id="703342"/>
    <lineage>
        <taxon>Bacteria</taxon>
        <taxon>Pseudomonadati</taxon>
        <taxon>Bacteroidota</taxon>
        <taxon>Flavobacteriia</taxon>
        <taxon>Flavobacteriales</taxon>
        <taxon>Flavobacteriaceae</taxon>
        <taxon>Myroides</taxon>
    </lineage>
</organism>
<dbReference type="AlphaFoldDB" id="A0A161SCE9"/>
<proteinExistence type="predicted"/>
<dbReference type="Proteomes" id="UP000076630">
    <property type="component" value="Unassembled WGS sequence"/>
</dbReference>
<evidence type="ECO:0008006" key="4">
    <source>
        <dbReference type="Google" id="ProtNLM"/>
    </source>
</evidence>
<name>A0A161SCE9_9FLAO</name>
<keyword evidence="3" id="KW-1185">Reference proteome</keyword>
<accession>A0A161SCE9</accession>
<dbReference type="Gene3D" id="2.40.160.20">
    <property type="match status" value="1"/>
</dbReference>
<dbReference type="EMBL" id="LQNU01000035">
    <property type="protein sequence ID" value="KZE83799.1"/>
    <property type="molecule type" value="Genomic_DNA"/>
</dbReference>
<gene>
    <name evidence="2" type="ORF">AV926_03825</name>
</gene>
<sequence>MKKLLLSAALILAVASTAQAQKGPKNAIGLRFGGNHGLGTEISYQRDLSKNNRLELDLGWRNNSDYDAVKVTGLYQWVWNIEGGFDWYAGVGAAVGTWNSSYYHDHKKHSDSGSFGLITGTIGLEYNFKEVPLQVSLDLRPEVYLNDSYRNGIYADLGIAVRYRF</sequence>
<dbReference type="OrthoDB" id="978645at2"/>